<dbReference type="AlphaFoldDB" id="A0AB34FTV9"/>
<proteinExistence type="predicted"/>
<evidence type="ECO:0000256" key="1">
    <source>
        <dbReference type="SAM" id="MobiDB-lite"/>
    </source>
</evidence>
<organism evidence="2 3">
    <name type="scientific">Purpureocillium lavendulum</name>
    <dbReference type="NCBI Taxonomy" id="1247861"/>
    <lineage>
        <taxon>Eukaryota</taxon>
        <taxon>Fungi</taxon>
        <taxon>Dikarya</taxon>
        <taxon>Ascomycota</taxon>
        <taxon>Pezizomycotina</taxon>
        <taxon>Sordariomycetes</taxon>
        <taxon>Hypocreomycetidae</taxon>
        <taxon>Hypocreales</taxon>
        <taxon>Ophiocordycipitaceae</taxon>
        <taxon>Purpureocillium</taxon>
    </lineage>
</organism>
<dbReference type="Pfam" id="PF11175">
    <property type="entry name" value="DUF2961"/>
    <property type="match status" value="1"/>
</dbReference>
<protein>
    <submittedName>
        <fullName evidence="2">Pisatin demethylase</fullName>
    </submittedName>
</protein>
<dbReference type="InterPro" id="IPR021345">
    <property type="entry name" value="DUF2961"/>
</dbReference>
<dbReference type="Proteomes" id="UP001163105">
    <property type="component" value="Unassembled WGS sequence"/>
</dbReference>
<comment type="caution">
    <text evidence="2">The sequence shown here is derived from an EMBL/GenBank/DDBJ whole genome shotgun (WGS) entry which is preliminary data.</text>
</comment>
<evidence type="ECO:0000313" key="3">
    <source>
        <dbReference type="Proteomes" id="UP001163105"/>
    </source>
</evidence>
<feature type="region of interest" description="Disordered" evidence="1">
    <location>
        <begin position="410"/>
        <end position="434"/>
    </location>
</feature>
<dbReference type="EMBL" id="JAQHRD010000004">
    <property type="protein sequence ID" value="KAJ6442355.1"/>
    <property type="molecule type" value="Genomic_DNA"/>
</dbReference>
<gene>
    <name evidence="2" type="ORF">O9K51_05913</name>
</gene>
<accession>A0AB34FTV9</accession>
<name>A0AB34FTV9_9HYPO</name>
<evidence type="ECO:0000313" key="2">
    <source>
        <dbReference type="EMBL" id="KAJ6442355.1"/>
    </source>
</evidence>
<keyword evidence="3" id="KW-1185">Reference proteome</keyword>
<sequence length="484" mass="55526">MAVHIENRWNKHCNCMYRTPRIEPRYPGEKRTMLGQDLLSAVTQQKQARSARISSWDHSGLNEDAFVVQPGETAVLADIEGPGTITHLWFVQTCRRILGPGLVPYTKSGVAMQEVENGQGVNYEVMDPDYYRKVVIRMYWDDSETPNVLSPLGDFFCVGHSIAANFQSLPFTASVKPTEDKKFGGAAALNCYLAMPFNKRARIEVENQNDIAYFQYFYIDYDIQLQPHGPETLFFHAHWRRQNPTSGWAPDDLQVNSLETGVPNLDGKANYVLLETTGSGAYIGCNHSVYHFQGTWWGEGDDMIFIDDDTWPPSMHGTGSEDYFSQGWGMQKNAFPFAGTIVHEGEMPHYQVSYRWHLPDPVRFNTRIKVTMESGHANHLSDDWSSTAYWYQTLPGPRLEIPPVEERLPPRAEVLPPKKPESPELTKRQTEMVEQRQQRLDAFVADKMQWLERRAMDSRKRAAQNVEYAADVRRRYEQFARKAS</sequence>
<reference evidence="2" key="1">
    <citation type="submission" date="2023-01" db="EMBL/GenBank/DDBJ databases">
        <title>The growth and conidiation of Purpureocillium lavendulum are regulated by nitrogen source and histone H3K14 acetylation.</title>
        <authorList>
            <person name="Tang P."/>
            <person name="Han J."/>
            <person name="Zhang C."/>
            <person name="Tang P."/>
            <person name="Qi F."/>
            <person name="Zhang K."/>
            <person name="Liang L."/>
        </authorList>
    </citation>
    <scope>NUCLEOTIDE SEQUENCE</scope>
    <source>
        <strain evidence="2">YMF1.00683</strain>
    </source>
</reference>
<dbReference type="Gene3D" id="2.60.120.1390">
    <property type="match status" value="1"/>
</dbReference>